<dbReference type="Gene3D" id="4.10.240.10">
    <property type="entry name" value="Zn(2)-C6 fungal-type DNA-binding domain"/>
    <property type="match status" value="1"/>
</dbReference>
<dbReference type="Pfam" id="PF00172">
    <property type="entry name" value="Zn_clus"/>
    <property type="match status" value="1"/>
</dbReference>
<dbReference type="PANTHER" id="PTHR36206">
    <property type="entry name" value="ASPERCRYPTIN BIOSYNTHESIS CLUSTER-SPECIFIC TRANSCRIPTION REGULATOR ATNN-RELATED"/>
    <property type="match status" value="1"/>
</dbReference>
<dbReference type="OrthoDB" id="3145928at2759"/>
<evidence type="ECO:0000313" key="9">
    <source>
        <dbReference type="Proteomes" id="UP000001610"/>
    </source>
</evidence>
<dbReference type="SUPFAM" id="SSF57701">
    <property type="entry name" value="Zn2/Cys6 DNA-binding domain"/>
    <property type="match status" value="1"/>
</dbReference>
<accession>G3JKN9</accession>
<evidence type="ECO:0000256" key="2">
    <source>
        <dbReference type="ARBA" id="ARBA00022833"/>
    </source>
</evidence>
<dbReference type="EMBL" id="JH126402">
    <property type="protein sequence ID" value="EGX91478.1"/>
    <property type="molecule type" value="Genomic_DNA"/>
</dbReference>
<name>G3JKN9_CORMM</name>
<keyword evidence="3" id="KW-0805">Transcription regulation</keyword>
<keyword evidence="1" id="KW-0479">Metal-binding</keyword>
<evidence type="ECO:0000256" key="6">
    <source>
        <dbReference type="ARBA" id="ARBA00023242"/>
    </source>
</evidence>
<keyword evidence="6" id="KW-0539">Nucleus</keyword>
<keyword evidence="2" id="KW-0862">Zinc</keyword>
<dbReference type="PANTHER" id="PTHR36206:SF12">
    <property type="entry name" value="ASPERCRYPTIN BIOSYNTHESIS CLUSTER-SPECIFIC TRANSCRIPTION REGULATOR ATNN-RELATED"/>
    <property type="match status" value="1"/>
</dbReference>
<dbReference type="KEGG" id="cmt:CCM_05636"/>
<dbReference type="GO" id="GO:0008270">
    <property type="term" value="F:zinc ion binding"/>
    <property type="evidence" value="ECO:0007669"/>
    <property type="project" value="InterPro"/>
</dbReference>
<dbReference type="eggNOG" id="ENOG502SM93">
    <property type="taxonomic scope" value="Eukaryota"/>
</dbReference>
<keyword evidence="9" id="KW-1185">Reference proteome</keyword>
<dbReference type="OMA" id="QMEYLLR"/>
<evidence type="ECO:0000256" key="3">
    <source>
        <dbReference type="ARBA" id="ARBA00023015"/>
    </source>
</evidence>
<dbReference type="GO" id="GO:0003677">
    <property type="term" value="F:DNA binding"/>
    <property type="evidence" value="ECO:0007669"/>
    <property type="project" value="UniProtKB-KW"/>
</dbReference>
<sequence>MKLYKPRQTGVLHGSGLALCWGQSKATLHRTLLPLLDWSRLLSGPVISKVIGFLPPADFPQPGAKPPQTLTSYSLLSRLSAAGCYFHSCLHSLFRSAPLLDSDLLHSRILSALNVDGLACNTDISPRQLHKAARFSSVSFQRIFGFAPESRIDPASWEFHLDHLVIYWGSPPAKPRRLPRPLSCFTSSFESIVDQIGGGSPEVGFALARTNKPAQKPRQRRWTPKVKTGCITCRLSYSIRRVKCDEGRPACTKCISTGRQCDGFETAPEPPTAVLPSQHGLHALTPLYGQATAPERAMFDLFRTRTVTQVAGAFYQPFWHVDVLLAAQTQPALWHASLAMAAMYAWFETDDDDDMRAQKTLRRDHYHFALRQYNAAIAHLVALAPRGQDAAAAEVLLMASVLFTGLSSLRGDPREAMLHASHGLRVARQWQFVEKMEAAQPTTTASAALLPPKSLVGLVDGFEVQYMWTGARPPILRRGALPRAVPVAPFSSATEACFELQRLVGGLLTAVRSEKVRRTATAAAAPVPDLRQPYRHALSAWKVKFAQLKWSQRLRQTDLDCALVLDIWLCGAEIAARIDLRRYELAWDAFAGRFRRIVRLARRLLVADEALLRLEDRRPVYSFSPSVCEPLFMVASSCRDGALRREAMALLRQRPRREGIWDARLMAAIAEAKMRIEERGMAGEAGCGCIPGVYICNTHRVFFMDIEFLPERAATAVMKTLHDVAMGSEGQAVTITY</sequence>
<proteinExistence type="predicted"/>
<evidence type="ECO:0000256" key="1">
    <source>
        <dbReference type="ARBA" id="ARBA00022723"/>
    </source>
</evidence>
<dbReference type="InterPro" id="IPR052360">
    <property type="entry name" value="Transcr_Regulatory_Proteins"/>
</dbReference>
<dbReference type="InterPro" id="IPR001138">
    <property type="entry name" value="Zn2Cys6_DnaBD"/>
</dbReference>
<evidence type="ECO:0000313" key="8">
    <source>
        <dbReference type="EMBL" id="EGX91478.1"/>
    </source>
</evidence>
<dbReference type="GO" id="GO:0000981">
    <property type="term" value="F:DNA-binding transcription factor activity, RNA polymerase II-specific"/>
    <property type="evidence" value="ECO:0007669"/>
    <property type="project" value="InterPro"/>
</dbReference>
<keyword evidence="5" id="KW-0804">Transcription</keyword>
<dbReference type="SMART" id="SM00066">
    <property type="entry name" value="GAL4"/>
    <property type="match status" value="1"/>
</dbReference>
<dbReference type="CDD" id="cd00067">
    <property type="entry name" value="GAL4"/>
    <property type="match status" value="1"/>
</dbReference>
<dbReference type="InterPro" id="IPR036864">
    <property type="entry name" value="Zn2-C6_fun-type_DNA-bd_sf"/>
</dbReference>
<dbReference type="AlphaFoldDB" id="G3JKN9"/>
<organism evidence="8 9">
    <name type="scientific">Cordyceps militaris (strain CM01)</name>
    <name type="common">Caterpillar fungus</name>
    <dbReference type="NCBI Taxonomy" id="983644"/>
    <lineage>
        <taxon>Eukaryota</taxon>
        <taxon>Fungi</taxon>
        <taxon>Dikarya</taxon>
        <taxon>Ascomycota</taxon>
        <taxon>Pezizomycotina</taxon>
        <taxon>Sordariomycetes</taxon>
        <taxon>Hypocreomycetidae</taxon>
        <taxon>Hypocreales</taxon>
        <taxon>Cordycipitaceae</taxon>
        <taxon>Cordyceps</taxon>
    </lineage>
</organism>
<evidence type="ECO:0000256" key="5">
    <source>
        <dbReference type="ARBA" id="ARBA00023163"/>
    </source>
</evidence>
<keyword evidence="4" id="KW-0238">DNA-binding</keyword>
<dbReference type="Proteomes" id="UP000001610">
    <property type="component" value="Unassembled WGS sequence"/>
</dbReference>
<evidence type="ECO:0000259" key="7">
    <source>
        <dbReference type="SMART" id="SM00066"/>
    </source>
</evidence>
<dbReference type="GeneID" id="18167654"/>
<dbReference type="VEuPathDB" id="FungiDB:CCM_05636"/>
<dbReference type="HOGENOM" id="CLU_011409_6_2_1"/>
<dbReference type="RefSeq" id="XP_006670843.1">
    <property type="nucleotide sequence ID" value="XM_006670780.1"/>
</dbReference>
<evidence type="ECO:0000256" key="4">
    <source>
        <dbReference type="ARBA" id="ARBA00023125"/>
    </source>
</evidence>
<reference evidence="8 9" key="1">
    <citation type="journal article" date="2011" name="Genome Biol.">
        <title>Genome sequence of the insect pathogenic fungus Cordyceps militaris, a valued traditional Chinese medicine.</title>
        <authorList>
            <person name="Zheng P."/>
            <person name="Xia Y."/>
            <person name="Xiao G."/>
            <person name="Xiong C."/>
            <person name="Hu X."/>
            <person name="Zhang S."/>
            <person name="Zheng H."/>
            <person name="Huang Y."/>
            <person name="Zhou Y."/>
            <person name="Wang S."/>
            <person name="Zhao G.P."/>
            <person name="Liu X."/>
            <person name="St Leger R.J."/>
            <person name="Wang C."/>
        </authorList>
    </citation>
    <scope>NUCLEOTIDE SEQUENCE [LARGE SCALE GENOMIC DNA]</scope>
    <source>
        <strain evidence="8 9">CM01</strain>
    </source>
</reference>
<feature type="domain" description="Zn(2)-C6 fungal-type" evidence="7">
    <location>
        <begin position="224"/>
        <end position="272"/>
    </location>
</feature>
<gene>
    <name evidence="8" type="ORF">CCM_05636</name>
</gene>
<dbReference type="InParanoid" id="G3JKN9"/>
<protein>
    <submittedName>
        <fullName evidence="8">C6 zinc finger domain protein</fullName>
    </submittedName>
</protein>